<dbReference type="Pfam" id="PF12907">
    <property type="entry name" value="zf-met2"/>
    <property type="match status" value="1"/>
</dbReference>
<dbReference type="PROSITE" id="PS51192">
    <property type="entry name" value="HELICASE_ATP_BIND_1"/>
    <property type="match status" value="1"/>
</dbReference>
<keyword evidence="13" id="KW-1185">Reference proteome</keyword>
<evidence type="ECO:0000256" key="2">
    <source>
        <dbReference type="ARBA" id="ARBA00007025"/>
    </source>
</evidence>
<dbReference type="Gene3D" id="4.10.1050.10">
    <property type="entry name" value="At2g23090-like"/>
    <property type="match status" value="1"/>
</dbReference>
<feature type="compositionally biased region" description="Low complexity" evidence="9">
    <location>
        <begin position="1669"/>
        <end position="1678"/>
    </location>
</feature>
<dbReference type="PANTHER" id="PTHR10799">
    <property type="entry name" value="SNF2/RAD54 HELICASE FAMILY"/>
    <property type="match status" value="1"/>
</dbReference>
<dbReference type="GO" id="GO:0005524">
    <property type="term" value="F:ATP binding"/>
    <property type="evidence" value="ECO:0007669"/>
    <property type="project" value="UniProtKB-KW"/>
</dbReference>
<name>F0Y5G4_AURAN</name>
<evidence type="ECO:0000259" key="10">
    <source>
        <dbReference type="PROSITE" id="PS51192"/>
    </source>
</evidence>
<protein>
    <submittedName>
        <fullName evidence="12">Uncharacterized protein</fullName>
    </submittedName>
</protein>
<keyword evidence="3" id="KW-0547">Nucleotide-binding</keyword>
<proteinExistence type="inferred from homology"/>
<feature type="compositionally biased region" description="Low complexity" evidence="9">
    <location>
        <begin position="48"/>
        <end position="57"/>
    </location>
</feature>
<dbReference type="InterPro" id="IPR000330">
    <property type="entry name" value="SNF2_N"/>
</dbReference>
<sequence>MAEQLRYTSKPLYLLTRADQPFTGTENPLRIERLPRANEIEEHEATNGAADAPAAPAPAVSAGDVAVLEKAQLAELRRQHEALSQPLVGSPPAAPKPPSHGPSWYAFCPDDEVLDHASYLAPFKAIGKCRESRALEREERKRRVDHEEWRRRKQGRFGRELVARRDDVMKAGRARRAEAARRARGCKAKLELDTHRIEVEESRTARRRLQALRANDMAAYTQLVEETKNKRLKYLLEQTDSYIRNITDQVGLLRDAEVDAEARKAAKEAKESGEAVRAATRPAEKPRDESYALDADEQRRNATAEYYKTTHATSEEVRQPKMLVGGQLKEYQLAGLTWMVSLYNNRLNGILADEMGLGKTIQSIALLAHLLEKGNPGPFLVVAPLSTLSNWSHEFAKWAPGMTVLTYKGPPAARKEAQRELAALGEATTKGGRRRRPAPGEGRQGSRQLNVLLTTYEYVMRDRAVLRRVEWEYIVVDEGHRMKNANSKFAQTLGNLYSAKRRLLLTGTPLQNSLPELWALLNFLLPSIFSSVDTFEGWFNKPFSQFSGAPQANVDKEESCALAHEERMLVIHRLHEVLRPFVLRRVKSAVLGQLPEKVEKVLRCDLTAWQKVVYEQIRSSGAAAVEANGSAVQAADDAASPAAADKPGRGRPKKKRDDAASPGGRGSPPPVARGLNNVLMQLRKCCNHPFLFRTDAWRVDESLVRSSGKFLLLDSMLPKLKAAGHRVLLFSQMTALMDLLEDFFALRDYDYLRLDGSTAADERERRMARFNDPSSPAFVFLLSTRAGGLGLNLASADTVVIFDSDWNPMMDAQAQDRAHRIGQKNDVRVFRLISTSPVEERILQRATDKLNMNNLIVEAGKFSRDSKADERKAMVEELLREYDPSGDRGGDGDGDDDGAKEHDSLAETMAIDDGEYELYAAVDARRAAAGAALPAMRDDEVPPWVRAGANSAAEGAALDEARDARAAKAAEEEEAGGRRAKKKQDYTQISDRAFMKLIGGPEEKPPLYKAIGPNKGELKLHMMHRIVALIVATRLARVRTVTWSRSGWKNCNNWVSKDPERRCAKESDDGIPAQRVCPQCRNETLPPRPTPPPRPRPTPAPVVPPPVLSPGAPPPCAVDERDRGCAFEWVPLETREEWDLYWPNEDDRCHMLARNESEQRRCGAHPSVIRGYACSMDEAGLYFPFRRRLGLRTRPKRLPANRSVQSELGARLGDRALLYLGDSVSNEMKTLLLDRNEDLKRLAPGGGFLNFRRTDADALFGQVAYAAEADRDLGAYERKMVEFLDESYRDVVYIFNVGLHEESQPELYARTLRGLFPVVDRLGGAVYARGARLVPIFLDSSIQHFYSVNGGYTSPRLAFERLADYEGCDRGLDRAVPSLARPGNRKFSYRCAPSHMRAEYAGCQTFGGSRVNKIARVEWERGNYTNIRFLPFGAATDALWDAHIGMSKQDCTHFCFFPALAELWSYLVLKALDAVDSGDAAAVATASWATKPVQTPARPPSWHAPTSMRSEKTAPAASTATHELSGTTSKAVHARPGAPSGTWKKSGQQTLADADADPDAQGAASQPDADATACAAPPGSATVMKLTTRSNARPKTMGPTDEERAASKAKSEKDKAGYKCAICLQTFMISTKPSGLFLHVKSKHDKEVATPEKCFPALKGFDPANPDGKAAAATGAAPVKKKKAAKKEDNLADLLSAGLNVGGKKKK</sequence>
<dbReference type="GO" id="GO:0004386">
    <property type="term" value="F:helicase activity"/>
    <property type="evidence" value="ECO:0007669"/>
    <property type="project" value="UniProtKB-KW"/>
</dbReference>
<feature type="domain" description="Helicase ATP-binding" evidence="10">
    <location>
        <begin position="340"/>
        <end position="527"/>
    </location>
</feature>
<evidence type="ECO:0000256" key="3">
    <source>
        <dbReference type="ARBA" id="ARBA00022741"/>
    </source>
</evidence>
<evidence type="ECO:0000313" key="12">
    <source>
        <dbReference type="EMBL" id="EGB09489.1"/>
    </source>
</evidence>
<dbReference type="InterPro" id="IPR039438">
    <property type="entry name" value="At2g23090-like_Znf"/>
</dbReference>
<dbReference type="GO" id="GO:0016787">
    <property type="term" value="F:hydrolase activity"/>
    <property type="evidence" value="ECO:0007669"/>
    <property type="project" value="UniProtKB-KW"/>
</dbReference>
<keyword evidence="8" id="KW-0539">Nucleus</keyword>
<dbReference type="OrthoDB" id="448448at2759"/>
<dbReference type="CDD" id="cd18793">
    <property type="entry name" value="SF2_C_SNF"/>
    <property type="match status" value="1"/>
</dbReference>
<dbReference type="RefSeq" id="XP_009035553.1">
    <property type="nucleotide sequence ID" value="XM_009037305.1"/>
</dbReference>
<evidence type="ECO:0000256" key="6">
    <source>
        <dbReference type="ARBA" id="ARBA00022840"/>
    </source>
</evidence>
<feature type="compositionally biased region" description="Basic and acidic residues" evidence="9">
    <location>
        <begin position="264"/>
        <end position="274"/>
    </location>
</feature>
<feature type="compositionally biased region" description="Polar residues" evidence="9">
    <location>
        <begin position="1516"/>
        <end position="1530"/>
    </location>
</feature>
<accession>F0Y5G4</accession>
<dbReference type="SMART" id="SM00487">
    <property type="entry name" value="DEXDc"/>
    <property type="match status" value="1"/>
</dbReference>
<dbReference type="Gene3D" id="3.40.50.300">
    <property type="entry name" value="P-loop containing nucleotide triphosphate hydrolases"/>
    <property type="match status" value="1"/>
</dbReference>
<comment type="similarity">
    <text evidence="2">Belongs to the SNF2/RAD54 helicase family.</text>
</comment>
<feature type="compositionally biased region" description="Pro residues" evidence="9">
    <location>
        <begin position="1086"/>
        <end position="1104"/>
    </location>
</feature>
<feature type="compositionally biased region" description="Low complexity" evidence="9">
    <location>
        <begin position="1559"/>
        <end position="1582"/>
    </location>
</feature>
<evidence type="ECO:0000259" key="11">
    <source>
        <dbReference type="PROSITE" id="PS51194"/>
    </source>
</evidence>
<dbReference type="InterPro" id="IPR026939">
    <property type="entry name" value="ZNF706/At2g23090_sf"/>
</dbReference>
<dbReference type="SMART" id="SM00490">
    <property type="entry name" value="HELICc"/>
    <property type="match status" value="1"/>
</dbReference>
<dbReference type="InterPro" id="IPR014001">
    <property type="entry name" value="Helicase_ATP-bd"/>
</dbReference>
<dbReference type="FunFam" id="3.40.50.10810:FF:000015">
    <property type="entry name" value="lymphoid-specific helicase isoform X1"/>
    <property type="match status" value="1"/>
</dbReference>
<feature type="region of interest" description="Disordered" evidence="9">
    <location>
        <begin position="264"/>
        <end position="296"/>
    </location>
</feature>
<dbReference type="Proteomes" id="UP000002729">
    <property type="component" value="Unassembled WGS sequence"/>
</dbReference>
<dbReference type="SUPFAM" id="SSF118359">
    <property type="entry name" value="Expressed protein At2g23090/F21P24.15"/>
    <property type="match status" value="1"/>
</dbReference>
<dbReference type="SUPFAM" id="SSF52540">
    <property type="entry name" value="P-loop containing nucleoside triphosphate hydrolases"/>
    <property type="match status" value="2"/>
</dbReference>
<gene>
    <name evidence="12" type="ORF">AURANDRAFT_71326</name>
</gene>
<dbReference type="InterPro" id="IPR027417">
    <property type="entry name" value="P-loop_NTPase"/>
</dbReference>
<evidence type="ECO:0000256" key="4">
    <source>
        <dbReference type="ARBA" id="ARBA00022801"/>
    </source>
</evidence>
<feature type="compositionally biased region" description="Basic and acidic residues" evidence="9">
    <location>
        <begin position="1601"/>
        <end position="1610"/>
    </location>
</feature>
<dbReference type="EMBL" id="GL833125">
    <property type="protein sequence ID" value="EGB09489.1"/>
    <property type="molecule type" value="Genomic_DNA"/>
</dbReference>
<feature type="compositionally biased region" description="Basic and acidic residues" evidence="9">
    <location>
        <begin position="282"/>
        <end position="296"/>
    </location>
</feature>
<keyword evidence="6" id="KW-0067">ATP-binding</keyword>
<feature type="region of interest" description="Disordered" evidence="9">
    <location>
        <begin position="880"/>
        <end position="901"/>
    </location>
</feature>
<dbReference type="Gene3D" id="3.40.50.10810">
    <property type="entry name" value="Tandem AAA-ATPase domain"/>
    <property type="match status" value="1"/>
</dbReference>
<dbReference type="GO" id="GO:0005634">
    <property type="term" value="C:nucleus"/>
    <property type="evidence" value="ECO:0007669"/>
    <property type="project" value="UniProtKB-SubCell"/>
</dbReference>
<comment type="subcellular location">
    <subcellularLocation>
        <location evidence="1">Nucleus</location>
    </subcellularLocation>
</comment>
<dbReference type="InterPro" id="IPR038718">
    <property type="entry name" value="SNF2-like_sf"/>
</dbReference>
<dbReference type="KEGG" id="aaf:AURANDRAFT_71326"/>
<feature type="region of interest" description="Disordered" evidence="9">
    <location>
        <begin position="1663"/>
        <end position="1687"/>
    </location>
</feature>
<feature type="region of interest" description="Disordered" evidence="9">
    <location>
        <begin position="634"/>
        <end position="673"/>
    </location>
</feature>
<feature type="region of interest" description="Disordered" evidence="9">
    <location>
        <begin position="423"/>
        <end position="445"/>
    </location>
</feature>
<evidence type="ECO:0000256" key="1">
    <source>
        <dbReference type="ARBA" id="ARBA00004123"/>
    </source>
</evidence>
<dbReference type="InParanoid" id="F0Y5G4"/>
<evidence type="ECO:0000256" key="8">
    <source>
        <dbReference type="ARBA" id="ARBA00023242"/>
    </source>
</evidence>
<feature type="compositionally biased region" description="Basic and acidic residues" evidence="9">
    <location>
        <begin position="959"/>
        <end position="970"/>
    </location>
</feature>
<dbReference type="InterPro" id="IPR001650">
    <property type="entry name" value="Helicase_C-like"/>
</dbReference>
<reference evidence="12 13" key="1">
    <citation type="journal article" date="2011" name="Proc. Natl. Acad. Sci. U.S.A.">
        <title>Niche of harmful alga Aureococcus anophagefferens revealed through ecogenomics.</title>
        <authorList>
            <person name="Gobler C.J."/>
            <person name="Berry D.L."/>
            <person name="Dyhrman S.T."/>
            <person name="Wilhelm S.W."/>
            <person name="Salamov A."/>
            <person name="Lobanov A.V."/>
            <person name="Zhang Y."/>
            <person name="Collier J.L."/>
            <person name="Wurch L.L."/>
            <person name="Kustka A.B."/>
            <person name="Dill B.D."/>
            <person name="Shah M."/>
            <person name="VerBerkmoes N.C."/>
            <person name="Kuo A."/>
            <person name="Terry A."/>
            <person name="Pangilinan J."/>
            <person name="Lindquist E.A."/>
            <person name="Lucas S."/>
            <person name="Paulsen I.T."/>
            <person name="Hattenrath-Lehmann T.K."/>
            <person name="Talmage S.C."/>
            <person name="Walker E.A."/>
            <person name="Koch F."/>
            <person name="Burson A.M."/>
            <person name="Marcoval M.A."/>
            <person name="Tang Y.Z."/>
            <person name="Lecleir G.R."/>
            <person name="Coyne K.J."/>
            <person name="Berg G.M."/>
            <person name="Bertrand E.M."/>
            <person name="Saito M.A."/>
            <person name="Gladyshev V.N."/>
            <person name="Grigoriev I.V."/>
        </authorList>
    </citation>
    <scope>NUCLEOTIDE SEQUENCE [LARGE SCALE GENOMIC DNA]</scope>
    <source>
        <strain evidence="13">CCMP 1984</strain>
    </source>
</reference>
<evidence type="ECO:0000256" key="7">
    <source>
        <dbReference type="ARBA" id="ARBA00023054"/>
    </source>
</evidence>
<keyword evidence="5" id="KW-0347">Helicase</keyword>
<feature type="compositionally biased region" description="Basic and acidic residues" evidence="9">
    <location>
        <begin position="29"/>
        <end position="45"/>
    </location>
</feature>
<dbReference type="PROSITE" id="PS51194">
    <property type="entry name" value="HELICASE_CTER"/>
    <property type="match status" value="1"/>
</dbReference>
<keyword evidence="7" id="KW-0175">Coiled coil</keyword>
<feature type="region of interest" description="Disordered" evidence="9">
    <location>
        <begin position="955"/>
        <end position="985"/>
    </location>
</feature>
<dbReference type="Pfam" id="PF00271">
    <property type="entry name" value="Helicase_C"/>
    <property type="match status" value="1"/>
</dbReference>
<keyword evidence="4" id="KW-0378">Hydrolase</keyword>
<dbReference type="eggNOG" id="KOG0386">
    <property type="taxonomic scope" value="Eukaryota"/>
</dbReference>
<evidence type="ECO:0000256" key="5">
    <source>
        <dbReference type="ARBA" id="ARBA00022806"/>
    </source>
</evidence>
<feature type="region of interest" description="Disordered" evidence="9">
    <location>
        <begin position="1490"/>
        <end position="1610"/>
    </location>
</feature>
<evidence type="ECO:0000313" key="13">
    <source>
        <dbReference type="Proteomes" id="UP000002729"/>
    </source>
</evidence>
<feature type="domain" description="Helicase C-terminal" evidence="11">
    <location>
        <begin position="712"/>
        <end position="879"/>
    </location>
</feature>
<dbReference type="InterPro" id="IPR049730">
    <property type="entry name" value="SNF2/RAD54-like_C"/>
</dbReference>
<feature type="region of interest" description="Disordered" evidence="9">
    <location>
        <begin position="18"/>
        <end position="57"/>
    </location>
</feature>
<dbReference type="Pfam" id="PF00176">
    <property type="entry name" value="SNF2-rel_dom"/>
    <property type="match status" value="1"/>
</dbReference>
<dbReference type="GeneID" id="20228168"/>
<feature type="region of interest" description="Disordered" evidence="9">
    <location>
        <begin position="1074"/>
        <end position="1104"/>
    </location>
</feature>
<feature type="compositionally biased region" description="Low complexity" evidence="9">
    <location>
        <begin position="634"/>
        <end position="645"/>
    </location>
</feature>
<evidence type="ECO:0000256" key="9">
    <source>
        <dbReference type="SAM" id="MobiDB-lite"/>
    </source>
</evidence>
<organism evidence="13">
    <name type="scientific">Aureococcus anophagefferens</name>
    <name type="common">Harmful bloom alga</name>
    <dbReference type="NCBI Taxonomy" id="44056"/>
    <lineage>
        <taxon>Eukaryota</taxon>
        <taxon>Sar</taxon>
        <taxon>Stramenopiles</taxon>
        <taxon>Ochrophyta</taxon>
        <taxon>Pelagophyceae</taxon>
        <taxon>Pelagomonadales</taxon>
        <taxon>Pelagomonadaceae</taxon>
        <taxon>Aureococcus</taxon>
    </lineage>
</organism>